<comment type="subcellular location">
    <subcellularLocation>
        <location evidence="1">Cell membrane</location>
        <topology evidence="1">Peripheral membrane protein</topology>
        <orientation evidence="1">Cytoplasmic side</orientation>
    </subcellularLocation>
</comment>
<evidence type="ECO:0000256" key="1">
    <source>
        <dbReference type="HAMAP-Rule" id="MF_00386"/>
    </source>
</evidence>
<keyword evidence="3" id="KW-1185">Reference proteome</keyword>
<gene>
    <name evidence="2" type="primary">yidD</name>
    <name evidence="2" type="ORF">ACFSJT_14150</name>
</gene>
<dbReference type="SMART" id="SM01234">
    <property type="entry name" value="Haemolytic"/>
    <property type="match status" value="1"/>
</dbReference>
<dbReference type="HAMAP" id="MF_00386">
    <property type="entry name" value="UPF0161_YidD"/>
    <property type="match status" value="1"/>
</dbReference>
<dbReference type="PANTHER" id="PTHR33383">
    <property type="entry name" value="MEMBRANE PROTEIN INSERTION EFFICIENCY FACTOR-RELATED"/>
    <property type="match status" value="1"/>
</dbReference>
<keyword evidence="1" id="KW-0472">Membrane</keyword>
<dbReference type="NCBIfam" id="TIGR00278">
    <property type="entry name" value="membrane protein insertion efficiency factor YidD"/>
    <property type="match status" value="1"/>
</dbReference>
<comment type="similarity">
    <text evidence="1">Belongs to the UPF0161 family.</text>
</comment>
<keyword evidence="1" id="KW-1003">Cell membrane</keyword>
<evidence type="ECO:0000313" key="2">
    <source>
        <dbReference type="EMBL" id="MFD2187941.1"/>
    </source>
</evidence>
<protein>
    <recommendedName>
        <fullName evidence="1">Putative membrane protein insertion efficiency factor</fullName>
    </recommendedName>
</protein>
<proteinExistence type="inferred from homology"/>
<dbReference type="InterPro" id="IPR002696">
    <property type="entry name" value="Membr_insert_effic_factor_YidD"/>
</dbReference>
<accession>A0ABW5B1F8</accession>
<sequence>MRRVLIFPFIVLVKLYQNLISPLTPATCRYQPTCSHYTIEALQKHGLFKGGMLSVKRIFSCHPWGGSGYDPVPGKENEKMN</sequence>
<comment type="caution">
    <text evidence="2">The sequence shown here is derived from an EMBL/GenBank/DDBJ whole genome shotgun (WGS) entry which is preliminary data.</text>
</comment>
<dbReference type="Pfam" id="PF01809">
    <property type="entry name" value="YidD"/>
    <property type="match status" value="1"/>
</dbReference>
<evidence type="ECO:0000313" key="3">
    <source>
        <dbReference type="Proteomes" id="UP001597344"/>
    </source>
</evidence>
<name>A0ABW5B1F8_9FLAO</name>
<comment type="function">
    <text evidence="1">Could be involved in insertion of integral membrane proteins into the membrane.</text>
</comment>
<dbReference type="RefSeq" id="WP_378321140.1">
    <property type="nucleotide sequence ID" value="NZ_JBHUHY010000015.1"/>
</dbReference>
<dbReference type="Proteomes" id="UP001597344">
    <property type="component" value="Unassembled WGS sequence"/>
</dbReference>
<reference evidence="3" key="1">
    <citation type="journal article" date="2019" name="Int. J. Syst. Evol. Microbiol.">
        <title>The Global Catalogue of Microorganisms (GCM) 10K type strain sequencing project: providing services to taxonomists for standard genome sequencing and annotation.</title>
        <authorList>
            <consortium name="The Broad Institute Genomics Platform"/>
            <consortium name="The Broad Institute Genome Sequencing Center for Infectious Disease"/>
            <person name="Wu L."/>
            <person name="Ma J."/>
        </authorList>
    </citation>
    <scope>NUCLEOTIDE SEQUENCE [LARGE SCALE GENOMIC DNA]</scope>
    <source>
        <strain evidence="3">DT92</strain>
    </source>
</reference>
<dbReference type="PANTHER" id="PTHR33383:SF1">
    <property type="entry name" value="MEMBRANE PROTEIN INSERTION EFFICIENCY FACTOR-RELATED"/>
    <property type="match status" value="1"/>
</dbReference>
<organism evidence="2 3">
    <name type="scientific">Aquimarina celericrescens</name>
    <dbReference type="NCBI Taxonomy" id="1964542"/>
    <lineage>
        <taxon>Bacteria</taxon>
        <taxon>Pseudomonadati</taxon>
        <taxon>Bacteroidota</taxon>
        <taxon>Flavobacteriia</taxon>
        <taxon>Flavobacteriales</taxon>
        <taxon>Flavobacteriaceae</taxon>
        <taxon>Aquimarina</taxon>
    </lineage>
</organism>
<dbReference type="EMBL" id="JBHUHY010000015">
    <property type="protein sequence ID" value="MFD2187941.1"/>
    <property type="molecule type" value="Genomic_DNA"/>
</dbReference>